<feature type="binding site" evidence="7">
    <location>
        <position position="129"/>
    </location>
    <ligand>
        <name>S-adenosyl-L-methionine</name>
        <dbReference type="ChEBI" id="CHEBI:59789"/>
    </ligand>
</feature>
<evidence type="ECO:0000256" key="5">
    <source>
        <dbReference type="ARBA" id="ARBA00022691"/>
    </source>
</evidence>
<evidence type="ECO:0000256" key="1">
    <source>
        <dbReference type="ARBA" id="ARBA00000142"/>
    </source>
</evidence>
<dbReference type="PROSITE" id="PS51625">
    <property type="entry name" value="SAM_MT_TRMB"/>
    <property type="match status" value="1"/>
</dbReference>
<dbReference type="InterPro" id="IPR003358">
    <property type="entry name" value="tRNA_(Gua-N-7)_MeTrfase_Trmb"/>
</dbReference>
<gene>
    <name evidence="7" type="primary">trmB</name>
    <name evidence="8" type="ORF">COT99_02205</name>
</gene>
<comment type="similarity">
    <text evidence="7">Belongs to the class I-like SAM-binding methyltransferase superfamily. TrmB family.</text>
</comment>
<dbReference type="GO" id="GO:0008176">
    <property type="term" value="F:tRNA (guanine(46)-N7)-methyltransferase activity"/>
    <property type="evidence" value="ECO:0007669"/>
    <property type="project" value="UniProtKB-UniRule"/>
</dbReference>
<comment type="caution">
    <text evidence="8">The sequence shown here is derived from an EMBL/GenBank/DDBJ whole genome shotgun (WGS) entry which is preliminary data.</text>
</comment>
<dbReference type="EC" id="2.1.1.33" evidence="7"/>
<dbReference type="PANTHER" id="PTHR23417:SF14">
    <property type="entry name" value="PENTACOTRIPEPTIDE-REPEAT REGION OF PRORP DOMAIN-CONTAINING PROTEIN"/>
    <property type="match status" value="1"/>
</dbReference>
<organism evidence="8 9">
    <name type="scientific">Candidatus Falkowbacteria bacterium CG10_big_fil_rev_8_21_14_0_10_43_10</name>
    <dbReference type="NCBI Taxonomy" id="1974567"/>
    <lineage>
        <taxon>Bacteria</taxon>
        <taxon>Candidatus Falkowiibacteriota</taxon>
    </lineage>
</organism>
<dbReference type="NCBIfam" id="NF001080">
    <property type="entry name" value="PRK00121.2-2"/>
    <property type="match status" value="1"/>
</dbReference>
<evidence type="ECO:0000256" key="7">
    <source>
        <dbReference type="HAMAP-Rule" id="MF_01057"/>
    </source>
</evidence>
<evidence type="ECO:0000313" key="8">
    <source>
        <dbReference type="EMBL" id="PIR93182.1"/>
    </source>
</evidence>
<dbReference type="PANTHER" id="PTHR23417">
    <property type="entry name" value="3-DEOXY-D-MANNO-OCTULOSONIC-ACID TRANSFERASE/TRNA GUANINE-N 7 - -METHYLTRANSFERASE"/>
    <property type="match status" value="1"/>
</dbReference>
<feature type="binding site" evidence="7">
    <location>
        <position position="165"/>
    </location>
    <ligand>
        <name>substrate</name>
    </ligand>
</feature>
<comment type="catalytic activity">
    <reaction evidence="1 7">
        <text>guanosine(46) in tRNA + S-adenosyl-L-methionine = N(7)-methylguanosine(46) in tRNA + S-adenosyl-L-homocysteine</text>
        <dbReference type="Rhea" id="RHEA:42708"/>
        <dbReference type="Rhea" id="RHEA-COMP:10188"/>
        <dbReference type="Rhea" id="RHEA-COMP:10189"/>
        <dbReference type="ChEBI" id="CHEBI:57856"/>
        <dbReference type="ChEBI" id="CHEBI:59789"/>
        <dbReference type="ChEBI" id="CHEBI:74269"/>
        <dbReference type="ChEBI" id="CHEBI:74480"/>
        <dbReference type="EC" id="2.1.1.33"/>
    </reaction>
</comment>
<dbReference type="InterPro" id="IPR029063">
    <property type="entry name" value="SAM-dependent_MTases_sf"/>
</dbReference>
<dbReference type="Gene3D" id="3.40.50.150">
    <property type="entry name" value="Vaccinia Virus protein VP39"/>
    <property type="match status" value="1"/>
</dbReference>
<keyword evidence="6 7" id="KW-0819">tRNA processing</keyword>
<keyword evidence="4 7" id="KW-0808">Transferase</keyword>
<dbReference type="AlphaFoldDB" id="A0A2H0V292"/>
<protein>
    <recommendedName>
        <fullName evidence="7">tRNA (guanine-N(7)-)-methyltransferase</fullName>
        <ecNumber evidence="7">2.1.1.33</ecNumber>
    </recommendedName>
    <alternativeName>
        <fullName evidence="7">tRNA (guanine(46)-N(7))-methyltransferase</fullName>
    </alternativeName>
    <alternativeName>
        <fullName evidence="7">tRNA(m7G46)-methyltransferase</fullName>
    </alternativeName>
</protein>
<name>A0A2H0V292_9BACT</name>
<evidence type="ECO:0000256" key="2">
    <source>
        <dbReference type="ARBA" id="ARBA00003015"/>
    </source>
</evidence>
<evidence type="ECO:0000313" key="9">
    <source>
        <dbReference type="Proteomes" id="UP000228626"/>
    </source>
</evidence>
<comment type="pathway">
    <text evidence="7">tRNA modification; N(7)-methylguanine-tRNA biosynthesis.</text>
</comment>
<feature type="binding site" evidence="7">
    <location>
        <position position="70"/>
    </location>
    <ligand>
        <name>S-adenosyl-L-methionine</name>
        <dbReference type="ChEBI" id="CHEBI:59789"/>
    </ligand>
</feature>
<dbReference type="UniPathway" id="UPA00989"/>
<reference evidence="9" key="1">
    <citation type="submission" date="2017-09" db="EMBL/GenBank/DDBJ databases">
        <title>Depth-based differentiation of microbial function through sediment-hosted aquifers and enrichment of novel symbionts in the deep terrestrial subsurface.</title>
        <authorList>
            <person name="Probst A.J."/>
            <person name="Ladd B."/>
            <person name="Jarett J.K."/>
            <person name="Geller-Mcgrath D.E."/>
            <person name="Sieber C.M.K."/>
            <person name="Emerson J.B."/>
            <person name="Anantharaman K."/>
            <person name="Thomas B.C."/>
            <person name="Malmstrom R."/>
            <person name="Stieglmeier M."/>
            <person name="Klingl A."/>
            <person name="Woyke T."/>
            <person name="Ryan C.M."/>
            <person name="Banfield J.F."/>
        </authorList>
    </citation>
    <scope>NUCLEOTIDE SEQUENCE [LARGE SCALE GENOMIC DNA]</scope>
</reference>
<dbReference type="InterPro" id="IPR055361">
    <property type="entry name" value="tRNA_methyltr_TrmB_bact"/>
</dbReference>
<feature type="binding site" evidence="7">
    <location>
        <position position="45"/>
    </location>
    <ligand>
        <name>S-adenosyl-L-methionine</name>
        <dbReference type="ChEBI" id="CHEBI:59789"/>
    </ligand>
</feature>
<keyword evidence="5 7" id="KW-0949">S-adenosyl-L-methionine</keyword>
<accession>A0A2H0V292</accession>
<evidence type="ECO:0000256" key="6">
    <source>
        <dbReference type="ARBA" id="ARBA00022694"/>
    </source>
</evidence>
<proteinExistence type="inferred from homology"/>
<comment type="function">
    <text evidence="2 7">Catalyzes the formation of N(7)-methylguanine at position 46 (m7G46) in tRNA.</text>
</comment>
<comment type="caution">
    <text evidence="7">Lacks conserved residue(s) required for the propagation of feature annotation.</text>
</comment>
<keyword evidence="3 7" id="KW-0489">Methyltransferase</keyword>
<dbReference type="Proteomes" id="UP000228626">
    <property type="component" value="Unassembled WGS sequence"/>
</dbReference>
<dbReference type="GO" id="GO:0043527">
    <property type="term" value="C:tRNA methyltransferase complex"/>
    <property type="evidence" value="ECO:0007669"/>
    <property type="project" value="TreeGrafter"/>
</dbReference>
<dbReference type="HAMAP" id="MF_01057">
    <property type="entry name" value="tRNA_methyltr_TrmB"/>
    <property type="match status" value="1"/>
</dbReference>
<feature type="binding site" evidence="7">
    <location>
        <begin position="217"/>
        <end position="220"/>
    </location>
    <ligand>
        <name>substrate</name>
    </ligand>
</feature>
<sequence>MSKNKLQRFAELKTFSNVMEPAEVKLGFKFNWSKHFGNNNPITLELACGKGEYALALAKLFPKRNFIGIDIKGARLWKGAKTALENKLTNVAFLRIQIEDLEKYFIPLSLTKGEAGRGSVSEIWITFPDPFPRKRQLNKRLTSPRFLAMYKKILVLNGTLNLKTDDLNLFNYSVETAIAEGWKIKEVINNIYAISPLLLSLSQESKDCINSILQIQTFYENKHLKLGKQIHYLKIQN</sequence>
<dbReference type="Pfam" id="PF02390">
    <property type="entry name" value="Methyltransf_4"/>
    <property type="match status" value="1"/>
</dbReference>
<evidence type="ECO:0000256" key="4">
    <source>
        <dbReference type="ARBA" id="ARBA00022679"/>
    </source>
</evidence>
<dbReference type="SUPFAM" id="SSF53335">
    <property type="entry name" value="S-adenosyl-L-methionine-dependent methyltransferases"/>
    <property type="match status" value="1"/>
</dbReference>
<evidence type="ECO:0000256" key="3">
    <source>
        <dbReference type="ARBA" id="ARBA00022603"/>
    </source>
</evidence>
<dbReference type="EMBL" id="PFAR01000025">
    <property type="protein sequence ID" value="PIR93182.1"/>
    <property type="molecule type" value="Genomic_DNA"/>
</dbReference>